<keyword evidence="2" id="KW-1185">Reference proteome</keyword>
<accession>A0ABT1TVA5</accession>
<dbReference type="InterPro" id="IPR036909">
    <property type="entry name" value="Cyt_c-like_dom_sf"/>
</dbReference>
<comment type="caution">
    <text evidence="1">The sequence shown here is derived from an EMBL/GenBank/DDBJ whole genome shotgun (WGS) entry which is preliminary data.</text>
</comment>
<dbReference type="SUPFAM" id="SSF46626">
    <property type="entry name" value="Cytochrome c"/>
    <property type="match status" value="1"/>
</dbReference>
<evidence type="ECO:0000313" key="2">
    <source>
        <dbReference type="Proteomes" id="UP001524570"/>
    </source>
</evidence>
<sequence length="57" mass="6369">MDPKSSIPSLKNVSAQQIRQALLDFKYDRKPATLMPRLAKGYSDAELAAVAEYLSRD</sequence>
<dbReference type="RefSeq" id="WP_256607681.1">
    <property type="nucleotide sequence ID" value="NZ_JANIBL010000047.1"/>
</dbReference>
<gene>
    <name evidence="1" type="ORF">NP589_14775</name>
</gene>
<protein>
    <recommendedName>
        <fullName evidence="3">Cytochrome c domain-containing protein</fullName>
    </recommendedName>
</protein>
<dbReference type="Gene3D" id="1.10.760.10">
    <property type="entry name" value="Cytochrome c-like domain"/>
    <property type="match status" value="1"/>
</dbReference>
<proteinExistence type="predicted"/>
<name>A0ABT1TVA5_9GAMM</name>
<dbReference type="Proteomes" id="UP001524570">
    <property type="component" value="Unassembled WGS sequence"/>
</dbReference>
<reference evidence="1 2" key="1">
    <citation type="submission" date="2022-07" db="EMBL/GenBank/DDBJ databases">
        <title>Methylomonas rivi sp. nov., Methylomonas rosea sp. nov., Methylomonas aureus sp. nov. and Methylomonas subterranea sp. nov., four novel methanotrophs isolated from a freshwater creek and the deep terrestrial subsurface.</title>
        <authorList>
            <person name="Abin C."/>
            <person name="Sankaranarayanan K."/>
            <person name="Garner C."/>
            <person name="Sindelar R."/>
            <person name="Kotary K."/>
            <person name="Garner R."/>
            <person name="Barclay S."/>
            <person name="Lawson P."/>
            <person name="Krumholz L."/>
        </authorList>
    </citation>
    <scope>NUCLEOTIDE SEQUENCE [LARGE SCALE GENOMIC DNA]</scope>
    <source>
        <strain evidence="1 2">WSC-7</strain>
    </source>
</reference>
<organism evidence="1 2">
    <name type="scientific">Methylomonas rosea</name>
    <dbReference type="NCBI Taxonomy" id="2952227"/>
    <lineage>
        <taxon>Bacteria</taxon>
        <taxon>Pseudomonadati</taxon>
        <taxon>Pseudomonadota</taxon>
        <taxon>Gammaproteobacteria</taxon>
        <taxon>Methylococcales</taxon>
        <taxon>Methylococcaceae</taxon>
        <taxon>Methylomonas</taxon>
    </lineage>
</organism>
<evidence type="ECO:0008006" key="3">
    <source>
        <dbReference type="Google" id="ProtNLM"/>
    </source>
</evidence>
<dbReference type="EMBL" id="JANIBL010000047">
    <property type="protein sequence ID" value="MCQ8118699.1"/>
    <property type="molecule type" value="Genomic_DNA"/>
</dbReference>
<evidence type="ECO:0000313" key="1">
    <source>
        <dbReference type="EMBL" id="MCQ8118699.1"/>
    </source>
</evidence>